<dbReference type="InterPro" id="IPR011050">
    <property type="entry name" value="Pectin_lyase_fold/virulence"/>
</dbReference>
<dbReference type="RefSeq" id="WP_283370014.1">
    <property type="nucleotide sequence ID" value="NZ_JASHID010000007.1"/>
</dbReference>
<proteinExistence type="predicted"/>
<reference evidence="2 3" key="1">
    <citation type="submission" date="2023-05" db="EMBL/GenBank/DDBJ databases">
        <title>Novel species of genus Flectobacillus isolated from stream in China.</title>
        <authorList>
            <person name="Lu H."/>
        </authorList>
    </citation>
    <scope>NUCLEOTIDE SEQUENCE [LARGE SCALE GENOMIC DNA]</scope>
    <source>
        <strain evidence="2 3">DC10W</strain>
    </source>
</reference>
<dbReference type="PROSITE" id="PS51257">
    <property type="entry name" value="PROKAR_LIPOPROTEIN"/>
    <property type="match status" value="1"/>
</dbReference>
<organism evidence="2 3">
    <name type="scientific">Flectobacillus longus</name>
    <dbReference type="NCBI Taxonomy" id="2984207"/>
    <lineage>
        <taxon>Bacteria</taxon>
        <taxon>Pseudomonadati</taxon>
        <taxon>Bacteroidota</taxon>
        <taxon>Cytophagia</taxon>
        <taxon>Cytophagales</taxon>
        <taxon>Flectobacillaceae</taxon>
        <taxon>Flectobacillus</taxon>
    </lineage>
</organism>
<protein>
    <recommendedName>
        <fullName evidence="1">BACON domain-containing protein</fullName>
    </recommendedName>
</protein>
<dbReference type="Gene3D" id="2.160.20.10">
    <property type="entry name" value="Single-stranded right-handed beta-helix, Pectin lyase-like"/>
    <property type="match status" value="1"/>
</dbReference>
<dbReference type="Proteomes" id="UP001236569">
    <property type="component" value="Unassembled WGS sequence"/>
</dbReference>
<dbReference type="InterPro" id="IPR012334">
    <property type="entry name" value="Pectin_lyas_fold"/>
</dbReference>
<feature type="domain" description="BACON" evidence="1">
    <location>
        <begin position="132"/>
        <end position="204"/>
    </location>
</feature>
<evidence type="ECO:0000259" key="1">
    <source>
        <dbReference type="Pfam" id="PF19190"/>
    </source>
</evidence>
<dbReference type="InterPro" id="IPR024361">
    <property type="entry name" value="BACON"/>
</dbReference>
<dbReference type="SUPFAM" id="SSF51126">
    <property type="entry name" value="Pectin lyase-like"/>
    <property type="match status" value="1"/>
</dbReference>
<accession>A0ABT6YMY5</accession>
<keyword evidence="3" id="KW-1185">Reference proteome</keyword>
<feature type="domain" description="BACON" evidence="1">
    <location>
        <begin position="29"/>
        <end position="104"/>
    </location>
</feature>
<dbReference type="Pfam" id="PF19190">
    <property type="entry name" value="BACON_2"/>
    <property type="match status" value="2"/>
</dbReference>
<evidence type="ECO:0000313" key="2">
    <source>
        <dbReference type="EMBL" id="MDI9864921.1"/>
    </source>
</evidence>
<evidence type="ECO:0000313" key="3">
    <source>
        <dbReference type="Proteomes" id="UP001236569"/>
    </source>
</evidence>
<sequence>MNTLRLLMFPFLFLLIVSCRKEIEPPTISLSSTLIDLGTITSTSASSLTLSQVGDGTISYTISSNKSWLVLSKSGNTINKSDLVNLGVVTINSDLVEGENVATLTITPTINGSPSTPIQVVVKGNFKQTTIATQTQFVDFGTISKSMTKYLKFNKVGIENLTYDVSSDNAWLTLDRTSGSLVSTDSLKLTVDVKKLIEGNYTANITLTPKVNGNPMKAIVIPVKVTYDGALSGDISGHLLSKNEIWSDVINLSGTIVIPKGYTLTIKPGTAINVTNSDVSIQVYGKLVMNGDANNIIVIKSANMNPTYYDWGGIEYGGGDIDISYAYIKDAVTCLDFYYLDWTTTPTQAVSLHHILFDNCQYGLYGVSSSFASKFYNLTFRNIYWASAYILKISNLTFSNVEFNTPNSHDIRVGNGNNNITIENSNFVSKNYTDAYHLFIYSDLSNCKINLNKCYFQTTSPISLGFGVNGNTVTNTTSQTSTISDIGCGFTHKYPNTVRMRPILTNTIELQRKERKASTRGTKFKAL</sequence>
<dbReference type="EMBL" id="JASHID010000007">
    <property type="protein sequence ID" value="MDI9864921.1"/>
    <property type="molecule type" value="Genomic_DNA"/>
</dbReference>
<gene>
    <name evidence="2" type="ORF">QM480_11340</name>
</gene>
<name>A0ABT6YMY5_9BACT</name>
<comment type="caution">
    <text evidence="2">The sequence shown here is derived from an EMBL/GenBank/DDBJ whole genome shotgun (WGS) entry which is preliminary data.</text>
</comment>